<proteinExistence type="predicted"/>
<keyword evidence="4" id="KW-1185">Reference proteome</keyword>
<feature type="domain" description="C2H2-type" evidence="2">
    <location>
        <begin position="135"/>
        <end position="159"/>
    </location>
</feature>
<feature type="compositionally biased region" description="Basic and acidic residues" evidence="1">
    <location>
        <begin position="197"/>
        <end position="210"/>
    </location>
</feature>
<dbReference type="SUPFAM" id="SSF57667">
    <property type="entry name" value="beta-beta-alpha zinc fingers"/>
    <property type="match status" value="1"/>
</dbReference>
<dbReference type="Proteomes" id="UP001151287">
    <property type="component" value="Unassembled WGS sequence"/>
</dbReference>
<comment type="caution">
    <text evidence="3">The sequence shown here is derived from an EMBL/GenBank/DDBJ whole genome shotgun (WGS) entry which is preliminary data.</text>
</comment>
<feature type="compositionally biased region" description="Low complexity" evidence="1">
    <location>
        <begin position="185"/>
        <end position="194"/>
    </location>
</feature>
<evidence type="ECO:0000313" key="4">
    <source>
        <dbReference type="Proteomes" id="UP001151287"/>
    </source>
</evidence>
<dbReference type="PANTHER" id="PTHR47487:SF18">
    <property type="entry name" value="EXPRESSED PROTEIN"/>
    <property type="match status" value="1"/>
</dbReference>
<feature type="compositionally biased region" description="Polar residues" evidence="1">
    <location>
        <begin position="64"/>
        <end position="83"/>
    </location>
</feature>
<dbReference type="OrthoDB" id="643184at2759"/>
<dbReference type="Gene3D" id="3.30.160.60">
    <property type="entry name" value="Classic Zinc Finger"/>
    <property type="match status" value="1"/>
</dbReference>
<dbReference type="InterPro" id="IPR036236">
    <property type="entry name" value="Znf_C2H2_sf"/>
</dbReference>
<dbReference type="AlphaFoldDB" id="A0A9Q0HIN5"/>
<dbReference type="InterPro" id="IPR013087">
    <property type="entry name" value="Znf_C2H2_type"/>
</dbReference>
<organism evidence="3 4">
    <name type="scientific">Rhynchospora breviuscula</name>
    <dbReference type="NCBI Taxonomy" id="2022672"/>
    <lineage>
        <taxon>Eukaryota</taxon>
        <taxon>Viridiplantae</taxon>
        <taxon>Streptophyta</taxon>
        <taxon>Embryophyta</taxon>
        <taxon>Tracheophyta</taxon>
        <taxon>Spermatophyta</taxon>
        <taxon>Magnoliopsida</taxon>
        <taxon>Liliopsida</taxon>
        <taxon>Poales</taxon>
        <taxon>Cyperaceae</taxon>
        <taxon>Cyperoideae</taxon>
        <taxon>Rhynchosporeae</taxon>
        <taxon>Rhynchospora</taxon>
    </lineage>
</organism>
<dbReference type="PANTHER" id="PTHR47487">
    <property type="entry name" value="OS06G0651300 PROTEIN-RELATED"/>
    <property type="match status" value="1"/>
</dbReference>
<gene>
    <name evidence="3" type="ORF">LUZ63_018405</name>
</gene>
<accession>A0A9Q0HIN5</accession>
<dbReference type="Pfam" id="PF12874">
    <property type="entry name" value="zf-met"/>
    <property type="match status" value="1"/>
</dbReference>
<evidence type="ECO:0000259" key="2">
    <source>
        <dbReference type="Pfam" id="PF12874"/>
    </source>
</evidence>
<feature type="compositionally biased region" description="Low complexity" evidence="1">
    <location>
        <begin position="223"/>
        <end position="236"/>
    </location>
</feature>
<dbReference type="EMBL" id="JAMQYH010000005">
    <property type="protein sequence ID" value="KAJ1687015.1"/>
    <property type="molecule type" value="Genomic_DNA"/>
</dbReference>
<evidence type="ECO:0000313" key="3">
    <source>
        <dbReference type="EMBL" id="KAJ1687015.1"/>
    </source>
</evidence>
<sequence>MELPTITFQEALKKEEEYKKKIRTTRPQSIFGPNLHRPPIKETTFSEWRPPFCTNAESAAQRFPLQSQPQTSAIQRPLQSTSPVLPPRPPTAAVQSTTNPNQQQRNWPPKKPRPPPQHKLPPYVQISRPPPPMSYWCKLCKIDCTTEYNFRAHIGGKRHQAMKLSVLDGRSNARGESSRNHNSRNTNQTGNQNENENETRDAECDVRQEGETSGLASTREVESSVNSAGASNSSEGLIDLTTDE</sequence>
<feature type="region of interest" description="Disordered" evidence="1">
    <location>
        <begin position="21"/>
        <end position="126"/>
    </location>
</feature>
<protein>
    <recommendedName>
        <fullName evidence="2">C2H2-type domain-containing protein</fullName>
    </recommendedName>
</protein>
<reference evidence="3" key="1">
    <citation type="journal article" date="2022" name="Cell">
        <title>Repeat-based holocentromeres influence genome architecture and karyotype evolution.</title>
        <authorList>
            <person name="Hofstatter P.G."/>
            <person name="Thangavel G."/>
            <person name="Lux T."/>
            <person name="Neumann P."/>
            <person name="Vondrak T."/>
            <person name="Novak P."/>
            <person name="Zhang M."/>
            <person name="Costa L."/>
            <person name="Castellani M."/>
            <person name="Scott A."/>
            <person name="Toegelov H."/>
            <person name="Fuchs J."/>
            <person name="Mata-Sucre Y."/>
            <person name="Dias Y."/>
            <person name="Vanzela A.L.L."/>
            <person name="Huettel B."/>
            <person name="Almeida C.C.S."/>
            <person name="Simkova H."/>
            <person name="Souza G."/>
            <person name="Pedrosa-Harand A."/>
            <person name="Macas J."/>
            <person name="Mayer K.F.X."/>
            <person name="Houben A."/>
            <person name="Marques A."/>
        </authorList>
    </citation>
    <scope>NUCLEOTIDE SEQUENCE</scope>
    <source>
        <strain evidence="3">RhyBre1mFocal</strain>
    </source>
</reference>
<feature type="region of interest" description="Disordered" evidence="1">
    <location>
        <begin position="170"/>
        <end position="244"/>
    </location>
</feature>
<name>A0A9Q0HIN5_9POAL</name>
<evidence type="ECO:0000256" key="1">
    <source>
        <dbReference type="SAM" id="MobiDB-lite"/>
    </source>
</evidence>